<dbReference type="PANTHER" id="PTHR47894">
    <property type="entry name" value="HTH-TYPE TRANSCRIPTIONAL REGULATOR GADX"/>
    <property type="match status" value="1"/>
</dbReference>
<dbReference type="InterPro" id="IPR032687">
    <property type="entry name" value="AraC-type_N"/>
</dbReference>
<dbReference type="InterPro" id="IPR013216">
    <property type="entry name" value="Methyltransf_11"/>
</dbReference>
<evidence type="ECO:0000256" key="9">
    <source>
        <dbReference type="HAMAP-Rule" id="MF_00835"/>
    </source>
</evidence>
<sequence length="550" mass="61693">MKYSSATDVVRRIKVCLAMDGFDVERLFHQAGLDQIDVDEDSHDIQAVSDKFSLLWEKLAEVSGDDLLGFRVTSPHPLSWLGVLGHVMLASPNLKTAADSLLRYMPLVTPTVRASIEHDGDRTLIALHLVGGKRAVPHQRYDFTWSMLLSTMRFVVQQPELHPVAMEYAFPVPPESRPYEERFGCPVRFNATRNAMIFSNRDLLTPIPTCNPLAAEGLLRLLEDRLAQARRTTFTSKVQNLLVSMIDQGGALREQVARRLLISERTLQRRLADEGTDFSTLVDEVRREIAQRMHERLQVIKIVPRHVLDAGCGSGADLPTLQERFPAAHLLALDGSEPMLQSIPAPRKTLFDKLLPSKAGLDKLCADLGNLPLAQNSLDLIWSNLALHWHPQPDRVFAEWRRVLRVEGLLMFSTFGPDTLREVAAAFGELDGTPHTLPFVDMHDFGDQLVEAGFSTPVMDMEKLTVTYDSSQALLQDVQALGGNPLATRRRGLIGKDAWKKMEHALDNQRRPDGKLHLTFEIVYGHAFRPAPRTTASGEAIIRFQPRKPQ</sequence>
<accession>A0A4Y9SFM9</accession>
<evidence type="ECO:0000256" key="2">
    <source>
        <dbReference type="ARBA" id="ARBA00004746"/>
    </source>
</evidence>
<keyword evidence="4 9" id="KW-0489">Methyltransferase</keyword>
<dbReference type="GO" id="GO:0000976">
    <property type="term" value="F:transcription cis-regulatory region binding"/>
    <property type="evidence" value="ECO:0007669"/>
    <property type="project" value="TreeGrafter"/>
</dbReference>
<dbReference type="HAMAP" id="MF_00835">
    <property type="entry name" value="BioC"/>
    <property type="match status" value="1"/>
</dbReference>
<comment type="caution">
    <text evidence="12">The sequence shown here is derived from an EMBL/GenBank/DDBJ whole genome shotgun (WGS) entry which is preliminary data.</text>
</comment>
<evidence type="ECO:0000313" key="13">
    <source>
        <dbReference type="Proteomes" id="UP000298438"/>
    </source>
</evidence>
<dbReference type="GO" id="GO:0009102">
    <property type="term" value="P:biotin biosynthetic process"/>
    <property type="evidence" value="ECO:0007669"/>
    <property type="project" value="UniProtKB-UniRule"/>
</dbReference>
<keyword evidence="5 9" id="KW-0808">Transferase</keyword>
<dbReference type="GO" id="GO:0010340">
    <property type="term" value="F:carboxyl-O-methyltransferase activity"/>
    <property type="evidence" value="ECO:0007669"/>
    <property type="project" value="UniProtKB-UniRule"/>
</dbReference>
<dbReference type="EMBL" id="SPVF01000142">
    <property type="protein sequence ID" value="TFW19740.1"/>
    <property type="molecule type" value="Genomic_DNA"/>
</dbReference>
<dbReference type="GO" id="GO:0008757">
    <property type="term" value="F:S-adenosylmethionine-dependent methyltransferase activity"/>
    <property type="evidence" value="ECO:0007669"/>
    <property type="project" value="InterPro"/>
</dbReference>
<dbReference type="SUPFAM" id="SSF53335">
    <property type="entry name" value="S-adenosyl-L-methionine-dependent methyltransferases"/>
    <property type="match status" value="1"/>
</dbReference>
<feature type="domain" description="HTH-type transcriptional regulator AraC-type N-terminal" evidence="11">
    <location>
        <begin position="21"/>
        <end position="206"/>
    </location>
</feature>
<dbReference type="InterPro" id="IPR011814">
    <property type="entry name" value="BioC"/>
</dbReference>
<evidence type="ECO:0000256" key="5">
    <source>
        <dbReference type="ARBA" id="ARBA00022679"/>
    </source>
</evidence>
<dbReference type="UniPathway" id="UPA00078"/>
<dbReference type="InterPro" id="IPR029063">
    <property type="entry name" value="SAM-dependent_MTases_sf"/>
</dbReference>
<dbReference type="CDD" id="cd02440">
    <property type="entry name" value="AdoMet_MTases"/>
    <property type="match status" value="1"/>
</dbReference>
<proteinExistence type="inferred from homology"/>
<keyword evidence="13" id="KW-1185">Reference proteome</keyword>
<evidence type="ECO:0000256" key="4">
    <source>
        <dbReference type="ARBA" id="ARBA00022603"/>
    </source>
</evidence>
<comment type="function">
    <text evidence="9">Converts the free carboxyl group of a malonyl-thioester to its methyl ester by transfer of a methyl group from S-adenosyl-L-methionine (SAM). It allows to synthesize pimeloyl-ACP via the fatty acid synthetic pathway.</text>
</comment>
<keyword evidence="6 9" id="KW-0949">S-adenosyl-L-methionine</keyword>
<reference evidence="12 13" key="1">
    <citation type="submission" date="2019-03" db="EMBL/GenBank/DDBJ databases">
        <title>Draft Genome Sequence of Massilia arenosa sp. nov., a Novel Massilia Species Isolated from a Sandy-loam Maize Soil.</title>
        <authorList>
            <person name="Raths R."/>
            <person name="Peta V."/>
            <person name="Bucking H."/>
        </authorList>
    </citation>
    <scope>NUCLEOTIDE SEQUENCE [LARGE SCALE GENOMIC DNA]</scope>
    <source>
        <strain evidence="12 13">MC02</strain>
    </source>
</reference>
<dbReference type="PANTHER" id="PTHR47894:SF1">
    <property type="entry name" value="HTH-TYPE TRANSCRIPTIONAL REGULATOR VQSM"/>
    <property type="match status" value="1"/>
</dbReference>
<dbReference type="GO" id="GO:0005829">
    <property type="term" value="C:cytosol"/>
    <property type="evidence" value="ECO:0007669"/>
    <property type="project" value="TreeGrafter"/>
</dbReference>
<name>A0A4Y9SFM9_9BURK</name>
<evidence type="ECO:0000259" key="10">
    <source>
        <dbReference type="Pfam" id="PF08241"/>
    </source>
</evidence>
<dbReference type="GO" id="GO:0032259">
    <property type="term" value="P:methylation"/>
    <property type="evidence" value="ECO:0007669"/>
    <property type="project" value="UniProtKB-KW"/>
</dbReference>
<evidence type="ECO:0000313" key="12">
    <source>
        <dbReference type="EMBL" id="TFW19740.1"/>
    </source>
</evidence>
<comment type="pathway">
    <text evidence="2 9">Cofactor biosynthesis; biotin biosynthesis.</text>
</comment>
<dbReference type="GO" id="GO:0102130">
    <property type="term" value="F:malonyl-CoA methyltransferase activity"/>
    <property type="evidence" value="ECO:0007669"/>
    <property type="project" value="UniProtKB-EC"/>
</dbReference>
<evidence type="ECO:0000256" key="1">
    <source>
        <dbReference type="ARBA" id="ARBA00000852"/>
    </source>
</evidence>
<evidence type="ECO:0000259" key="11">
    <source>
        <dbReference type="Pfam" id="PF12625"/>
    </source>
</evidence>
<keyword evidence="7 9" id="KW-0093">Biotin biosynthesis</keyword>
<evidence type="ECO:0000256" key="3">
    <source>
        <dbReference type="ARBA" id="ARBA00012327"/>
    </source>
</evidence>
<dbReference type="GO" id="GO:0003700">
    <property type="term" value="F:DNA-binding transcription factor activity"/>
    <property type="evidence" value="ECO:0007669"/>
    <property type="project" value="TreeGrafter"/>
</dbReference>
<keyword evidence="8" id="KW-0238">DNA-binding</keyword>
<evidence type="ECO:0000256" key="8">
    <source>
        <dbReference type="ARBA" id="ARBA00023125"/>
    </source>
</evidence>
<dbReference type="Gene3D" id="3.40.50.150">
    <property type="entry name" value="Vaccinia Virus protein VP39"/>
    <property type="match status" value="1"/>
</dbReference>
<dbReference type="EC" id="2.1.1.197" evidence="3 9"/>
<dbReference type="AlphaFoldDB" id="A0A4Y9SFM9"/>
<dbReference type="Pfam" id="PF08241">
    <property type="entry name" value="Methyltransf_11"/>
    <property type="match status" value="1"/>
</dbReference>
<comment type="similarity">
    <text evidence="9">Belongs to the methyltransferase superfamily.</text>
</comment>
<dbReference type="Pfam" id="PF12625">
    <property type="entry name" value="Arabinose_bd"/>
    <property type="match status" value="1"/>
</dbReference>
<comment type="catalytic activity">
    <reaction evidence="1 9">
        <text>malonyl-[ACP] + S-adenosyl-L-methionine = malonyl-[ACP] methyl ester + S-adenosyl-L-homocysteine</text>
        <dbReference type="Rhea" id="RHEA:17105"/>
        <dbReference type="Rhea" id="RHEA-COMP:9623"/>
        <dbReference type="Rhea" id="RHEA-COMP:9954"/>
        <dbReference type="ChEBI" id="CHEBI:57856"/>
        <dbReference type="ChEBI" id="CHEBI:59789"/>
        <dbReference type="ChEBI" id="CHEBI:78449"/>
        <dbReference type="ChEBI" id="CHEBI:78845"/>
        <dbReference type="EC" id="2.1.1.197"/>
    </reaction>
</comment>
<evidence type="ECO:0000256" key="7">
    <source>
        <dbReference type="ARBA" id="ARBA00022756"/>
    </source>
</evidence>
<dbReference type="Proteomes" id="UP000298438">
    <property type="component" value="Unassembled WGS sequence"/>
</dbReference>
<dbReference type="OrthoDB" id="9760689at2"/>
<organism evidence="12 13">
    <name type="scientific">Zemynaea arenosa</name>
    <dbReference type="NCBI Taxonomy" id="2561931"/>
    <lineage>
        <taxon>Bacteria</taxon>
        <taxon>Pseudomonadati</taxon>
        <taxon>Pseudomonadota</taxon>
        <taxon>Betaproteobacteria</taxon>
        <taxon>Burkholderiales</taxon>
        <taxon>Oxalobacteraceae</taxon>
        <taxon>Telluria group</taxon>
        <taxon>Zemynaea</taxon>
    </lineage>
</organism>
<protein>
    <recommendedName>
        <fullName evidence="3 9">Malonyl-[acyl-carrier protein] O-methyltransferase</fullName>
        <shortName evidence="9">Malonyl-ACP O-methyltransferase</shortName>
        <ecNumber evidence="3 9">2.1.1.197</ecNumber>
    </recommendedName>
    <alternativeName>
        <fullName evidence="9">Biotin synthesis protein BioC</fullName>
    </alternativeName>
</protein>
<evidence type="ECO:0000256" key="6">
    <source>
        <dbReference type="ARBA" id="ARBA00022691"/>
    </source>
</evidence>
<gene>
    <name evidence="9" type="primary">bioC</name>
    <name evidence="12" type="ORF">E4L96_11395</name>
</gene>
<feature type="domain" description="Methyltransferase type 11" evidence="10">
    <location>
        <begin position="308"/>
        <end position="412"/>
    </location>
</feature>